<accession>A0A0F9DTI5</accession>
<proteinExistence type="predicted"/>
<sequence>HHDNLDTTQELRVWKVLTRARAAIDITSEEAREKEGQTCH</sequence>
<feature type="non-terminal residue" evidence="1">
    <location>
        <position position="1"/>
    </location>
</feature>
<dbReference type="EMBL" id="LAZR01027660">
    <property type="protein sequence ID" value="KKL65039.1"/>
    <property type="molecule type" value="Genomic_DNA"/>
</dbReference>
<comment type="caution">
    <text evidence="1">The sequence shown here is derived from an EMBL/GenBank/DDBJ whole genome shotgun (WGS) entry which is preliminary data.</text>
</comment>
<organism evidence="1">
    <name type="scientific">marine sediment metagenome</name>
    <dbReference type="NCBI Taxonomy" id="412755"/>
    <lineage>
        <taxon>unclassified sequences</taxon>
        <taxon>metagenomes</taxon>
        <taxon>ecological metagenomes</taxon>
    </lineage>
</organism>
<dbReference type="AlphaFoldDB" id="A0A0F9DTI5"/>
<gene>
    <name evidence="1" type="ORF">LCGC14_2158950</name>
</gene>
<name>A0A0F9DTI5_9ZZZZ</name>
<protein>
    <submittedName>
        <fullName evidence="1">Uncharacterized protein</fullName>
    </submittedName>
</protein>
<reference evidence="1" key="1">
    <citation type="journal article" date="2015" name="Nature">
        <title>Complex archaea that bridge the gap between prokaryotes and eukaryotes.</title>
        <authorList>
            <person name="Spang A."/>
            <person name="Saw J.H."/>
            <person name="Jorgensen S.L."/>
            <person name="Zaremba-Niedzwiedzka K."/>
            <person name="Martijn J."/>
            <person name="Lind A.E."/>
            <person name="van Eijk R."/>
            <person name="Schleper C."/>
            <person name="Guy L."/>
            <person name="Ettema T.J."/>
        </authorList>
    </citation>
    <scope>NUCLEOTIDE SEQUENCE</scope>
</reference>
<evidence type="ECO:0000313" key="1">
    <source>
        <dbReference type="EMBL" id="KKL65039.1"/>
    </source>
</evidence>